<keyword evidence="4 6" id="KW-0472">Membrane</keyword>
<name>A0AAN6Y5N1_9PEZI</name>
<feature type="region of interest" description="Disordered" evidence="5">
    <location>
        <begin position="711"/>
        <end position="749"/>
    </location>
</feature>
<dbReference type="PROSITE" id="PS01130">
    <property type="entry name" value="SLC26A"/>
    <property type="match status" value="1"/>
</dbReference>
<dbReference type="PROSITE" id="PS50801">
    <property type="entry name" value="STAS"/>
    <property type="match status" value="1"/>
</dbReference>
<dbReference type="InterPro" id="IPR001902">
    <property type="entry name" value="SLC26A/SulP_fam"/>
</dbReference>
<evidence type="ECO:0000256" key="1">
    <source>
        <dbReference type="ARBA" id="ARBA00004141"/>
    </source>
</evidence>
<evidence type="ECO:0000313" key="8">
    <source>
        <dbReference type="EMBL" id="KAK4209847.1"/>
    </source>
</evidence>
<feature type="domain" description="STAS" evidence="7">
    <location>
        <begin position="564"/>
        <end position="674"/>
    </location>
</feature>
<gene>
    <name evidence="8" type="ORF">QBC37DRAFT_45057</name>
</gene>
<reference evidence="8" key="1">
    <citation type="journal article" date="2023" name="Mol. Phylogenet. Evol.">
        <title>Genome-scale phylogeny and comparative genomics of the fungal order Sordariales.</title>
        <authorList>
            <person name="Hensen N."/>
            <person name="Bonometti L."/>
            <person name="Westerberg I."/>
            <person name="Brannstrom I.O."/>
            <person name="Guillou S."/>
            <person name="Cros-Aarteil S."/>
            <person name="Calhoun S."/>
            <person name="Haridas S."/>
            <person name="Kuo A."/>
            <person name="Mondo S."/>
            <person name="Pangilinan J."/>
            <person name="Riley R."/>
            <person name="LaButti K."/>
            <person name="Andreopoulos B."/>
            <person name="Lipzen A."/>
            <person name="Chen C."/>
            <person name="Yan M."/>
            <person name="Daum C."/>
            <person name="Ng V."/>
            <person name="Clum A."/>
            <person name="Steindorff A."/>
            <person name="Ohm R.A."/>
            <person name="Martin F."/>
            <person name="Silar P."/>
            <person name="Natvig D.O."/>
            <person name="Lalanne C."/>
            <person name="Gautier V."/>
            <person name="Ament-Velasquez S.L."/>
            <person name="Kruys A."/>
            <person name="Hutchinson M.I."/>
            <person name="Powell A.J."/>
            <person name="Barry K."/>
            <person name="Miller A.N."/>
            <person name="Grigoriev I.V."/>
            <person name="Debuchy R."/>
            <person name="Gladieux P."/>
            <person name="Hiltunen Thoren M."/>
            <person name="Johannesson H."/>
        </authorList>
    </citation>
    <scope>NUCLEOTIDE SEQUENCE</scope>
    <source>
        <strain evidence="8">PSN293</strain>
    </source>
</reference>
<dbReference type="Proteomes" id="UP001301769">
    <property type="component" value="Unassembled WGS sequence"/>
</dbReference>
<feature type="compositionally biased region" description="Polar residues" evidence="5">
    <location>
        <begin position="711"/>
        <end position="744"/>
    </location>
</feature>
<feature type="transmembrane region" description="Helical" evidence="6">
    <location>
        <begin position="326"/>
        <end position="348"/>
    </location>
</feature>
<dbReference type="PANTHER" id="PTHR11814">
    <property type="entry name" value="SULFATE TRANSPORTER"/>
    <property type="match status" value="1"/>
</dbReference>
<keyword evidence="3 6" id="KW-1133">Transmembrane helix</keyword>
<feature type="region of interest" description="Disordered" evidence="5">
    <location>
        <begin position="516"/>
        <end position="535"/>
    </location>
</feature>
<dbReference type="EMBL" id="MU858192">
    <property type="protein sequence ID" value="KAK4209847.1"/>
    <property type="molecule type" value="Genomic_DNA"/>
</dbReference>
<evidence type="ECO:0000313" key="9">
    <source>
        <dbReference type="Proteomes" id="UP001301769"/>
    </source>
</evidence>
<dbReference type="InterPro" id="IPR002645">
    <property type="entry name" value="STAS_dom"/>
</dbReference>
<dbReference type="InterPro" id="IPR018045">
    <property type="entry name" value="S04_transporter_CS"/>
</dbReference>
<evidence type="ECO:0000256" key="2">
    <source>
        <dbReference type="ARBA" id="ARBA00022692"/>
    </source>
</evidence>
<dbReference type="Gene3D" id="3.30.750.24">
    <property type="entry name" value="STAS domain"/>
    <property type="match status" value="1"/>
</dbReference>
<feature type="transmembrane region" description="Helical" evidence="6">
    <location>
        <begin position="270"/>
        <end position="292"/>
    </location>
</feature>
<accession>A0AAN6Y5N1</accession>
<comment type="subcellular location">
    <subcellularLocation>
        <location evidence="1">Membrane</location>
        <topology evidence="1">Multi-pass membrane protein</topology>
    </subcellularLocation>
</comment>
<dbReference type="Pfam" id="PF01740">
    <property type="entry name" value="STAS"/>
    <property type="match status" value="1"/>
</dbReference>
<proteinExistence type="predicted"/>
<protein>
    <submittedName>
        <fullName evidence="8">Sulfate transporter family-domain-containing protein</fullName>
    </submittedName>
</protein>
<dbReference type="GO" id="GO:0008271">
    <property type="term" value="F:secondary active sulfate transmembrane transporter activity"/>
    <property type="evidence" value="ECO:0007669"/>
    <property type="project" value="InterPro"/>
</dbReference>
<keyword evidence="2 6" id="KW-0812">Transmembrane</keyword>
<feature type="transmembrane region" description="Helical" evidence="6">
    <location>
        <begin position="460"/>
        <end position="492"/>
    </location>
</feature>
<feature type="transmembrane region" description="Helical" evidence="6">
    <location>
        <begin position="105"/>
        <end position="120"/>
    </location>
</feature>
<feature type="region of interest" description="Disordered" evidence="5">
    <location>
        <begin position="1"/>
        <end position="22"/>
    </location>
</feature>
<dbReference type="InterPro" id="IPR036513">
    <property type="entry name" value="STAS_dom_sf"/>
</dbReference>
<feature type="transmembrane region" description="Helical" evidence="6">
    <location>
        <begin position="126"/>
        <end position="143"/>
    </location>
</feature>
<feature type="transmembrane region" description="Helical" evidence="6">
    <location>
        <begin position="237"/>
        <end position="255"/>
    </location>
</feature>
<feature type="transmembrane region" description="Helical" evidence="6">
    <location>
        <begin position="164"/>
        <end position="182"/>
    </location>
</feature>
<comment type="caution">
    <text evidence="8">The sequence shown here is derived from an EMBL/GenBank/DDBJ whole genome shotgun (WGS) entry which is preliminary data.</text>
</comment>
<dbReference type="Pfam" id="PF00916">
    <property type="entry name" value="Sulfate_transp"/>
    <property type="match status" value="1"/>
</dbReference>
<feature type="transmembrane region" description="Helical" evidence="6">
    <location>
        <begin position="407"/>
        <end position="440"/>
    </location>
</feature>
<reference evidence="8" key="2">
    <citation type="submission" date="2023-05" db="EMBL/GenBank/DDBJ databases">
        <authorList>
            <consortium name="Lawrence Berkeley National Laboratory"/>
            <person name="Steindorff A."/>
            <person name="Hensen N."/>
            <person name="Bonometti L."/>
            <person name="Westerberg I."/>
            <person name="Brannstrom I.O."/>
            <person name="Guillou S."/>
            <person name="Cros-Aarteil S."/>
            <person name="Calhoun S."/>
            <person name="Haridas S."/>
            <person name="Kuo A."/>
            <person name="Mondo S."/>
            <person name="Pangilinan J."/>
            <person name="Riley R."/>
            <person name="Labutti K."/>
            <person name="Andreopoulos B."/>
            <person name="Lipzen A."/>
            <person name="Chen C."/>
            <person name="Yanf M."/>
            <person name="Daum C."/>
            <person name="Ng V."/>
            <person name="Clum A."/>
            <person name="Ohm R."/>
            <person name="Martin F."/>
            <person name="Silar P."/>
            <person name="Natvig D."/>
            <person name="Lalanne C."/>
            <person name="Gautier V."/>
            <person name="Ament-Velasquez S.L."/>
            <person name="Kruys A."/>
            <person name="Hutchinson M.I."/>
            <person name="Powell A.J."/>
            <person name="Barry K."/>
            <person name="Miller A.N."/>
            <person name="Grigoriev I.V."/>
            <person name="Debuchy R."/>
            <person name="Gladieux P."/>
            <person name="Thoren M.H."/>
            <person name="Johannesson H."/>
        </authorList>
    </citation>
    <scope>NUCLEOTIDE SEQUENCE</scope>
    <source>
        <strain evidence="8">PSN293</strain>
    </source>
</reference>
<dbReference type="InterPro" id="IPR011547">
    <property type="entry name" value="SLC26A/SulP_dom"/>
</dbReference>
<dbReference type="AlphaFoldDB" id="A0AAN6Y5N1"/>
<dbReference type="NCBIfam" id="TIGR00815">
    <property type="entry name" value="sulP"/>
    <property type="match status" value="1"/>
</dbReference>
<evidence type="ECO:0000256" key="6">
    <source>
        <dbReference type="SAM" id="Phobius"/>
    </source>
</evidence>
<organism evidence="8 9">
    <name type="scientific">Rhypophila decipiens</name>
    <dbReference type="NCBI Taxonomy" id="261697"/>
    <lineage>
        <taxon>Eukaryota</taxon>
        <taxon>Fungi</taxon>
        <taxon>Dikarya</taxon>
        <taxon>Ascomycota</taxon>
        <taxon>Pezizomycotina</taxon>
        <taxon>Sordariomycetes</taxon>
        <taxon>Sordariomycetidae</taxon>
        <taxon>Sordariales</taxon>
        <taxon>Naviculisporaceae</taxon>
        <taxon>Rhypophila</taxon>
    </lineage>
</organism>
<evidence type="ECO:0000256" key="5">
    <source>
        <dbReference type="SAM" id="MobiDB-lite"/>
    </source>
</evidence>
<keyword evidence="9" id="KW-1185">Reference proteome</keyword>
<feature type="transmembrane region" description="Helical" evidence="6">
    <location>
        <begin position="79"/>
        <end position="98"/>
    </location>
</feature>
<evidence type="ECO:0000259" key="7">
    <source>
        <dbReference type="PROSITE" id="PS50801"/>
    </source>
</evidence>
<feature type="region of interest" description="Disordered" evidence="5">
    <location>
        <begin position="596"/>
        <end position="621"/>
    </location>
</feature>
<feature type="transmembrane region" description="Helical" evidence="6">
    <location>
        <begin position="188"/>
        <end position="209"/>
    </location>
</feature>
<evidence type="ECO:0000256" key="4">
    <source>
        <dbReference type="ARBA" id="ARBA00023136"/>
    </source>
</evidence>
<evidence type="ECO:0000256" key="3">
    <source>
        <dbReference type="ARBA" id="ARBA00022989"/>
    </source>
</evidence>
<sequence length="851" mass="92487">MSLHSRDSSQRLSSHQTDAKHTKPFSTIGCFTEEEPTVREWLRSLSPTRQGVVGYFREIFVFTQWLPRYNLSWLLGDSIAGLTVGFVVIPQAMAYALLARLSPEYGLYTSFVGAALYWLFGTSKDIVIGTTAVGSLLVGGVITSIQHENPGVYTNEEIAKTTSAIAGIILLAISLLRLGWIIEFIPYIPISAFVTAASITIMSTQFPVLMGIPEINTRQAPYLVIIDALKGLPNTRVDAAIGLTSMVLLYAIRYFCTRMETSYPAKKKTWAIISSMRLTFVMLLYTFISYLVNRNHTTKEQSPFRIVGTISRGFKHAGTPKMDKNLILLILPELPAMLIILVIEHIAIAKSFGRIFGYTVLPSQEMLAQGASNLLGPFLGGYVCTGSFGASAVLSKAGVRTPLAGLFSAVFLILALYALTAVFFFIPMAALAGLIIHAVANLPTPPKTLYKYWRLSPFELIIWVTGVVVAIFVSLEVSIYVTIVVSLVWLLVRQARTAGSFLGQVHAYHAANNGHDQHYHHPSSIPSTPTLGKTADETSRSLYLPLTRGKDATNPSILVEPPYPGVFIFRFTEGLSYINQAQHTALLISHVRASTRRGSDDVNKDPQSSSSKNSNKDKLWSEPVLSPETLAARSHLPPLRSIVLDCSAIDQLDITAIQGLVDARNALDKHACAGLDGLPEPGCVEWHFAGLTSRWARKALYVAGFGKPKKQASTEGQLQSDPESNPNTGGRPSQISDNTEQENLGSGREGISAGLSCSVPEYCLIGEARLDLEGEKGVNHMAAIESVDRPLFHVDLTEAVEAAVRHARVMDAKDKRTWSHGPLAHGACESEGGCGMSGAVPSRSSQNSLAS</sequence>
<dbReference type="GO" id="GO:0016020">
    <property type="term" value="C:membrane"/>
    <property type="evidence" value="ECO:0007669"/>
    <property type="project" value="UniProtKB-SubCell"/>
</dbReference>
<feature type="transmembrane region" description="Helical" evidence="6">
    <location>
        <begin position="374"/>
        <end position="395"/>
    </location>
</feature>